<dbReference type="STRING" id="7244.A0A0Q9WM45"/>
<dbReference type="EMBL" id="CH940661">
    <property type="protein sequence ID" value="KRF85634.1"/>
    <property type="molecule type" value="Genomic_DNA"/>
</dbReference>
<feature type="compositionally biased region" description="Polar residues" evidence="1">
    <location>
        <begin position="925"/>
        <end position="936"/>
    </location>
</feature>
<feature type="compositionally biased region" description="Polar residues" evidence="1">
    <location>
        <begin position="147"/>
        <end position="172"/>
    </location>
</feature>
<gene>
    <name evidence="2" type="primary">Dvir\GJ16287</name>
    <name evidence="2" type="ORF">Dvir_GJ16287</name>
</gene>
<feature type="compositionally biased region" description="Basic and acidic residues" evidence="1">
    <location>
        <begin position="427"/>
        <end position="437"/>
    </location>
</feature>
<feature type="region of interest" description="Disordered" evidence="1">
    <location>
        <begin position="233"/>
        <end position="252"/>
    </location>
</feature>
<dbReference type="OrthoDB" id="7869957at2759"/>
<feature type="compositionally biased region" description="Acidic residues" evidence="1">
    <location>
        <begin position="836"/>
        <end position="846"/>
    </location>
</feature>
<proteinExistence type="predicted"/>
<feature type="compositionally biased region" description="Basic and acidic residues" evidence="1">
    <location>
        <begin position="134"/>
        <end position="146"/>
    </location>
</feature>
<evidence type="ECO:0000313" key="2">
    <source>
        <dbReference type="EMBL" id="KRF85634.1"/>
    </source>
</evidence>
<reference evidence="2 3" key="1">
    <citation type="journal article" date="2007" name="Nature">
        <title>Evolution of genes and genomes on the Drosophila phylogeny.</title>
        <authorList>
            <consortium name="Drosophila 12 Genomes Consortium"/>
            <person name="Clark A.G."/>
            <person name="Eisen M.B."/>
            <person name="Smith D.R."/>
            <person name="Bergman C.M."/>
            <person name="Oliver B."/>
            <person name="Markow T.A."/>
            <person name="Kaufman T.C."/>
            <person name="Kellis M."/>
            <person name="Gelbart W."/>
            <person name="Iyer V.N."/>
            <person name="Pollard D.A."/>
            <person name="Sackton T.B."/>
            <person name="Larracuente A.M."/>
            <person name="Singh N.D."/>
            <person name="Abad J.P."/>
            <person name="Abt D.N."/>
            <person name="Adryan B."/>
            <person name="Aguade M."/>
            <person name="Akashi H."/>
            <person name="Anderson W.W."/>
            <person name="Aquadro C.F."/>
            <person name="Ardell D.H."/>
            <person name="Arguello R."/>
            <person name="Artieri C.G."/>
            <person name="Barbash D.A."/>
            <person name="Barker D."/>
            <person name="Barsanti P."/>
            <person name="Batterham P."/>
            <person name="Batzoglou S."/>
            <person name="Begun D."/>
            <person name="Bhutkar A."/>
            <person name="Blanco E."/>
            <person name="Bosak S.A."/>
            <person name="Bradley R.K."/>
            <person name="Brand A.D."/>
            <person name="Brent M.R."/>
            <person name="Brooks A.N."/>
            <person name="Brown R.H."/>
            <person name="Butlin R.K."/>
            <person name="Caggese C."/>
            <person name="Calvi B.R."/>
            <person name="Bernardo de Carvalho A."/>
            <person name="Caspi A."/>
            <person name="Castrezana S."/>
            <person name="Celniker S.E."/>
            <person name="Chang J.L."/>
            <person name="Chapple C."/>
            <person name="Chatterji S."/>
            <person name="Chinwalla A."/>
            <person name="Civetta A."/>
            <person name="Clifton S.W."/>
            <person name="Comeron J.M."/>
            <person name="Costello J.C."/>
            <person name="Coyne J.A."/>
            <person name="Daub J."/>
            <person name="David R.G."/>
            <person name="Delcher A.L."/>
            <person name="Delehaunty K."/>
            <person name="Do C.B."/>
            <person name="Ebling H."/>
            <person name="Edwards K."/>
            <person name="Eickbush T."/>
            <person name="Evans J.D."/>
            <person name="Filipski A."/>
            <person name="Findeiss S."/>
            <person name="Freyhult E."/>
            <person name="Fulton L."/>
            <person name="Fulton R."/>
            <person name="Garcia A.C."/>
            <person name="Gardiner A."/>
            <person name="Garfield D.A."/>
            <person name="Garvin B.E."/>
            <person name="Gibson G."/>
            <person name="Gilbert D."/>
            <person name="Gnerre S."/>
            <person name="Godfrey J."/>
            <person name="Good R."/>
            <person name="Gotea V."/>
            <person name="Gravely B."/>
            <person name="Greenberg A.J."/>
            <person name="Griffiths-Jones S."/>
            <person name="Gross S."/>
            <person name="Guigo R."/>
            <person name="Gustafson E.A."/>
            <person name="Haerty W."/>
            <person name="Hahn M.W."/>
            <person name="Halligan D.L."/>
            <person name="Halpern A.L."/>
            <person name="Halter G.M."/>
            <person name="Han M.V."/>
            <person name="Heger A."/>
            <person name="Hillier L."/>
            <person name="Hinrichs A.S."/>
            <person name="Holmes I."/>
            <person name="Hoskins R.A."/>
            <person name="Hubisz M.J."/>
            <person name="Hultmark D."/>
            <person name="Huntley M.A."/>
            <person name="Jaffe D.B."/>
            <person name="Jagadeeshan S."/>
            <person name="Jeck W.R."/>
            <person name="Johnson J."/>
            <person name="Jones C.D."/>
            <person name="Jordan W.C."/>
            <person name="Karpen G.H."/>
            <person name="Kataoka E."/>
            <person name="Keightley P.D."/>
            <person name="Kheradpour P."/>
            <person name="Kirkness E.F."/>
            <person name="Koerich L.B."/>
            <person name="Kristiansen K."/>
            <person name="Kudrna D."/>
            <person name="Kulathinal R.J."/>
            <person name="Kumar S."/>
            <person name="Kwok R."/>
            <person name="Lander E."/>
            <person name="Langley C.H."/>
            <person name="Lapoint R."/>
            <person name="Lazzaro B.P."/>
            <person name="Lee S.J."/>
            <person name="Levesque L."/>
            <person name="Li R."/>
            <person name="Lin C.F."/>
            <person name="Lin M.F."/>
            <person name="Lindblad-Toh K."/>
            <person name="Llopart A."/>
            <person name="Long M."/>
            <person name="Low L."/>
            <person name="Lozovsky E."/>
            <person name="Lu J."/>
            <person name="Luo M."/>
            <person name="Machado C.A."/>
            <person name="Makalowski W."/>
            <person name="Marzo M."/>
            <person name="Matsuda M."/>
            <person name="Matzkin L."/>
            <person name="McAllister B."/>
            <person name="McBride C.S."/>
            <person name="McKernan B."/>
            <person name="McKernan K."/>
            <person name="Mendez-Lago M."/>
            <person name="Minx P."/>
            <person name="Mollenhauer M.U."/>
            <person name="Montooth K."/>
            <person name="Mount S.M."/>
            <person name="Mu X."/>
            <person name="Myers E."/>
            <person name="Negre B."/>
            <person name="Newfeld S."/>
            <person name="Nielsen R."/>
            <person name="Noor M.A."/>
            <person name="O'Grady P."/>
            <person name="Pachter L."/>
            <person name="Papaceit M."/>
            <person name="Parisi M.J."/>
            <person name="Parisi M."/>
            <person name="Parts L."/>
            <person name="Pedersen J.S."/>
            <person name="Pesole G."/>
            <person name="Phillippy A.M."/>
            <person name="Ponting C.P."/>
            <person name="Pop M."/>
            <person name="Porcelli D."/>
            <person name="Powell J.R."/>
            <person name="Prohaska S."/>
            <person name="Pruitt K."/>
            <person name="Puig M."/>
            <person name="Quesneville H."/>
            <person name="Ram K.R."/>
            <person name="Rand D."/>
            <person name="Rasmussen M.D."/>
            <person name="Reed L.K."/>
            <person name="Reenan R."/>
            <person name="Reily A."/>
            <person name="Remington K.A."/>
            <person name="Rieger T.T."/>
            <person name="Ritchie M.G."/>
            <person name="Robin C."/>
            <person name="Rogers Y.H."/>
            <person name="Rohde C."/>
            <person name="Rozas J."/>
            <person name="Rubenfield M.J."/>
            <person name="Ruiz A."/>
            <person name="Russo S."/>
            <person name="Salzberg S.L."/>
            <person name="Sanchez-Gracia A."/>
            <person name="Saranga D.J."/>
            <person name="Sato H."/>
            <person name="Schaeffer S.W."/>
            <person name="Schatz M.C."/>
            <person name="Schlenke T."/>
            <person name="Schwartz R."/>
            <person name="Segarra C."/>
            <person name="Singh R.S."/>
            <person name="Sirot L."/>
            <person name="Sirota M."/>
            <person name="Sisneros N.B."/>
            <person name="Smith C.D."/>
            <person name="Smith T.F."/>
            <person name="Spieth J."/>
            <person name="Stage D.E."/>
            <person name="Stark A."/>
            <person name="Stephan W."/>
            <person name="Strausberg R.L."/>
            <person name="Strempel S."/>
            <person name="Sturgill D."/>
            <person name="Sutton G."/>
            <person name="Sutton G.G."/>
            <person name="Tao W."/>
            <person name="Teichmann S."/>
            <person name="Tobari Y.N."/>
            <person name="Tomimura Y."/>
            <person name="Tsolas J.M."/>
            <person name="Valente V.L."/>
            <person name="Venter E."/>
            <person name="Venter J.C."/>
            <person name="Vicario S."/>
            <person name="Vieira F.G."/>
            <person name="Vilella A.J."/>
            <person name="Villasante A."/>
            <person name="Walenz B."/>
            <person name="Wang J."/>
            <person name="Wasserman M."/>
            <person name="Watts T."/>
            <person name="Wilson D."/>
            <person name="Wilson R.K."/>
            <person name="Wing R.A."/>
            <person name="Wolfner M.F."/>
            <person name="Wong A."/>
            <person name="Wong G.K."/>
            <person name="Wu C.I."/>
            <person name="Wu G."/>
            <person name="Yamamoto D."/>
            <person name="Yang H.P."/>
            <person name="Yang S.P."/>
            <person name="Yorke J.A."/>
            <person name="Yoshida K."/>
            <person name="Zdobnov E."/>
            <person name="Zhang P."/>
            <person name="Zhang Y."/>
            <person name="Zimin A.V."/>
            <person name="Baldwin J."/>
            <person name="Abdouelleil A."/>
            <person name="Abdulkadir J."/>
            <person name="Abebe A."/>
            <person name="Abera B."/>
            <person name="Abreu J."/>
            <person name="Acer S.C."/>
            <person name="Aftuck L."/>
            <person name="Alexander A."/>
            <person name="An P."/>
            <person name="Anderson E."/>
            <person name="Anderson S."/>
            <person name="Arachi H."/>
            <person name="Azer M."/>
            <person name="Bachantsang P."/>
            <person name="Barry A."/>
            <person name="Bayul T."/>
            <person name="Berlin A."/>
            <person name="Bessette D."/>
            <person name="Bloom T."/>
            <person name="Blye J."/>
            <person name="Boguslavskiy L."/>
            <person name="Bonnet C."/>
            <person name="Boukhgalter B."/>
            <person name="Bourzgui I."/>
            <person name="Brown A."/>
            <person name="Cahill P."/>
            <person name="Channer S."/>
            <person name="Cheshatsang Y."/>
            <person name="Chuda L."/>
            <person name="Citroen M."/>
            <person name="Collymore A."/>
            <person name="Cooke P."/>
            <person name="Costello M."/>
            <person name="D'Aco K."/>
            <person name="Daza R."/>
            <person name="De Haan G."/>
            <person name="DeGray S."/>
            <person name="DeMaso C."/>
            <person name="Dhargay N."/>
            <person name="Dooley K."/>
            <person name="Dooley E."/>
            <person name="Doricent M."/>
            <person name="Dorje P."/>
            <person name="Dorjee K."/>
            <person name="Dupes A."/>
            <person name="Elong R."/>
            <person name="Falk J."/>
            <person name="Farina A."/>
            <person name="Faro S."/>
            <person name="Ferguson D."/>
            <person name="Fisher S."/>
            <person name="Foley C.D."/>
            <person name="Franke A."/>
            <person name="Friedrich D."/>
            <person name="Gadbois L."/>
            <person name="Gearin G."/>
            <person name="Gearin C.R."/>
            <person name="Giannoukos G."/>
            <person name="Goode T."/>
            <person name="Graham J."/>
            <person name="Grandbois E."/>
            <person name="Grewal S."/>
            <person name="Gyaltsen K."/>
            <person name="Hafez N."/>
            <person name="Hagos B."/>
            <person name="Hall J."/>
            <person name="Henson C."/>
            <person name="Hollinger A."/>
            <person name="Honan T."/>
            <person name="Huard M.D."/>
            <person name="Hughes L."/>
            <person name="Hurhula B."/>
            <person name="Husby M.E."/>
            <person name="Kamat A."/>
            <person name="Kanga B."/>
            <person name="Kashin S."/>
            <person name="Khazanovich D."/>
            <person name="Kisner P."/>
            <person name="Lance K."/>
            <person name="Lara M."/>
            <person name="Lee W."/>
            <person name="Lennon N."/>
            <person name="Letendre F."/>
            <person name="LeVine R."/>
            <person name="Lipovsky A."/>
            <person name="Liu X."/>
            <person name="Liu J."/>
            <person name="Liu S."/>
            <person name="Lokyitsang T."/>
            <person name="Lokyitsang Y."/>
            <person name="Lubonja R."/>
            <person name="Lui A."/>
            <person name="MacDonald P."/>
            <person name="Magnisalis V."/>
            <person name="Maru K."/>
            <person name="Matthews C."/>
            <person name="McCusker W."/>
            <person name="McDonough S."/>
            <person name="Mehta T."/>
            <person name="Meldrim J."/>
            <person name="Meneus L."/>
            <person name="Mihai O."/>
            <person name="Mihalev A."/>
            <person name="Mihova T."/>
            <person name="Mittelman R."/>
            <person name="Mlenga V."/>
            <person name="Montmayeur A."/>
            <person name="Mulrain L."/>
            <person name="Navidi A."/>
            <person name="Naylor J."/>
            <person name="Negash T."/>
            <person name="Nguyen T."/>
            <person name="Nguyen N."/>
            <person name="Nicol R."/>
            <person name="Norbu C."/>
            <person name="Norbu N."/>
            <person name="Novod N."/>
            <person name="O'Neill B."/>
            <person name="Osman S."/>
            <person name="Markiewicz E."/>
            <person name="Oyono O.L."/>
            <person name="Patti C."/>
            <person name="Phunkhang P."/>
            <person name="Pierre F."/>
            <person name="Priest M."/>
            <person name="Raghuraman S."/>
            <person name="Rege F."/>
            <person name="Reyes R."/>
            <person name="Rise C."/>
            <person name="Rogov P."/>
            <person name="Ross K."/>
            <person name="Ryan E."/>
            <person name="Settipalli S."/>
            <person name="Shea T."/>
            <person name="Sherpa N."/>
            <person name="Shi L."/>
            <person name="Shih D."/>
            <person name="Sparrow T."/>
            <person name="Spaulding J."/>
            <person name="Stalker J."/>
            <person name="Stange-Thomann N."/>
            <person name="Stavropoulos S."/>
            <person name="Stone C."/>
            <person name="Strader C."/>
            <person name="Tesfaye S."/>
            <person name="Thomson T."/>
            <person name="Thoulutsang Y."/>
            <person name="Thoulutsang D."/>
            <person name="Topham K."/>
            <person name="Topping I."/>
            <person name="Tsamla T."/>
            <person name="Vassiliev H."/>
            <person name="Vo A."/>
            <person name="Wangchuk T."/>
            <person name="Wangdi T."/>
            <person name="Weiand M."/>
            <person name="Wilkinson J."/>
            <person name="Wilson A."/>
            <person name="Yadav S."/>
            <person name="Young G."/>
            <person name="Yu Q."/>
            <person name="Zembek L."/>
            <person name="Zhong D."/>
            <person name="Zimmer A."/>
            <person name="Zwirko Z."/>
            <person name="Jaffe D.B."/>
            <person name="Alvarez P."/>
            <person name="Brockman W."/>
            <person name="Butler J."/>
            <person name="Chin C."/>
            <person name="Gnerre S."/>
            <person name="Grabherr M."/>
            <person name="Kleber M."/>
            <person name="Mauceli E."/>
            <person name="MacCallum I."/>
        </authorList>
    </citation>
    <scope>NUCLEOTIDE SEQUENCE [LARGE SCALE GENOMIC DNA]</scope>
    <source>
        <strain evidence="3">Tucson 15010-1051.87</strain>
    </source>
</reference>
<feature type="region of interest" description="Disordered" evidence="1">
    <location>
        <begin position="524"/>
        <end position="594"/>
    </location>
</feature>
<feature type="compositionally biased region" description="Basic and acidic residues" evidence="1">
    <location>
        <begin position="878"/>
        <end position="888"/>
    </location>
</feature>
<feature type="region of interest" description="Disordered" evidence="1">
    <location>
        <begin position="109"/>
        <end position="172"/>
    </location>
</feature>
<evidence type="ECO:0000256" key="1">
    <source>
        <dbReference type="SAM" id="MobiDB-lite"/>
    </source>
</evidence>
<dbReference type="InParanoid" id="A0A0Q9WM45"/>
<feature type="compositionally biased region" description="Basic and acidic residues" evidence="1">
    <location>
        <begin position="532"/>
        <end position="547"/>
    </location>
</feature>
<organism evidence="2 3">
    <name type="scientific">Drosophila virilis</name>
    <name type="common">Fruit fly</name>
    <dbReference type="NCBI Taxonomy" id="7244"/>
    <lineage>
        <taxon>Eukaryota</taxon>
        <taxon>Metazoa</taxon>
        <taxon>Ecdysozoa</taxon>
        <taxon>Arthropoda</taxon>
        <taxon>Hexapoda</taxon>
        <taxon>Insecta</taxon>
        <taxon>Pterygota</taxon>
        <taxon>Neoptera</taxon>
        <taxon>Endopterygota</taxon>
        <taxon>Diptera</taxon>
        <taxon>Brachycera</taxon>
        <taxon>Muscomorpha</taxon>
        <taxon>Ephydroidea</taxon>
        <taxon>Drosophilidae</taxon>
        <taxon>Drosophila</taxon>
    </lineage>
</organism>
<feature type="region of interest" description="Disordered" evidence="1">
    <location>
        <begin position="60"/>
        <end position="86"/>
    </location>
</feature>
<sequence>MRRRDILRMWAQIVQQTGIEKYTAKEWQENYEEFWKCMQSPTDPYIRIESIDHLLNEQAVGNQQQQPPKLTSTKRKSQPKAGQALVHKYDESEPLAIWRKRIKSDSKILSKESKATKARKQTRNTVGTAATEDQIPKGKETDERMVNENTPAPKFTNNCSRRSAVKQTTKCSRPSLLQDASLECQLDEEQVQAKELVKIHKKHELQQIQNEVAGTELEQLEAQEEEIDVVNVEQETQQDQREQEIEEPKAQEQQRDRLILKIKKQQIQPELLYELEQGIGQQNLQDHQKNKLILRFKKQKIHQITKLEQDVEQQQPEQKQETIMLHKNPKMPLIRVYENMEEQETLLEELQVSESESWEREIQQDPLSEPNHELQVQEQRNRKQRMQLEQNNAQHDAPEVQQIQHMIKIKKKKVYQQLMDELQQEIGSHKVQQEQHEQLPNQLKQNRKQNNQMELLDQLDREIEQQEPLKQVVEKRRPHQDQPILEIKRQKIHEELLTELEQEIEKQKAKQKQSIQKQNLQKEQLNNAEQEQDQHGQKTDQDEHQTDSEPDIVSSQPKKCTKRGRQSASQTMQNKRKQAKNTSPELDAELEQASATRRIRTRLQCSNQEQQQQANQDQQQLNAFRRCSRSKRQSNAVILVCATLEYLPHNNQFLLLPQMNAQVAHMSQKAIDLTPTNDSANSADSTFTLQSNEPENLCMPKGRKHLEAVPEETQDKHKLNLSPTKECSKLSLEQPVEHNSKAESELEDMLINEAMQLTAPLAAPTDLGQLLADDGKCGVEEIDRCLQIFNDKTPSEIDHQIADTTDFFDNLPNLSTIVDKTPLELDTAMDNVLNYEGDDDDDDDIDAISVTTSWDGEDEPIGYTNSGKHPTENTKVALEQKADAEPVRAQESSEPVTHVDSTVSSAKTRLSELVNFRIPKKANRQSEQLPQRQQGKQPKAQIMRSQQQQPHRTQPPPPQQQLPKGRPVRGSTRSAAAGETTANSGPIFAPPFRLPPEPDNALSGIPNIYTNECKYFIFGIKCWRFLDGQCDQINCQHTLSGPWEVQRRLQSMKLDKLCDTYSMVLRHGLLFRNFFVVFAEIFGNRGMRSHLLRMVQDCSLYMAYCAPFITDIYYLLLRYELAPQLAAAHFMKHLWRPNIGRAYPDLTMQLLRILAAADWFNYIPNLNHLFYNQSFPIPVEFMACLAHDAVGKDDPVLVKKCWELVLFSPIDRNDEALSSVIKILQNWSETAGKMQADAAQPAMREQLLLQQQQQLPHRYVSLPPADKMAYNLTNPFRHTFEDNIDLSDF</sequence>
<protein>
    <submittedName>
        <fullName evidence="2">Uncharacterized protein, isoform C</fullName>
    </submittedName>
</protein>
<dbReference type="Proteomes" id="UP000008792">
    <property type="component" value="Unassembled WGS sequence"/>
</dbReference>
<feature type="compositionally biased region" description="Basic and acidic residues" evidence="1">
    <location>
        <begin position="238"/>
        <end position="252"/>
    </location>
</feature>
<accession>A0A0Q9WM45</accession>
<keyword evidence="3" id="KW-1185">Reference proteome</keyword>
<feature type="region of interest" description="Disordered" evidence="1">
    <location>
        <begin position="427"/>
        <end position="447"/>
    </location>
</feature>
<evidence type="ECO:0000313" key="3">
    <source>
        <dbReference type="Proteomes" id="UP000008792"/>
    </source>
</evidence>
<feature type="region of interest" description="Disordered" evidence="1">
    <location>
        <begin position="355"/>
        <end position="400"/>
    </location>
</feature>
<name>A0A0Q9WM45_DROVI</name>
<feature type="compositionally biased region" description="Polar residues" evidence="1">
    <location>
        <begin position="890"/>
        <end position="908"/>
    </location>
</feature>
<feature type="region of interest" description="Disordered" evidence="1">
    <location>
        <begin position="835"/>
        <end position="994"/>
    </location>
</feature>
<feature type="compositionally biased region" description="Polar residues" evidence="1">
    <location>
        <begin position="60"/>
        <end position="71"/>
    </location>
</feature>
<feature type="compositionally biased region" description="Low complexity" evidence="1">
    <location>
        <begin position="438"/>
        <end position="447"/>
    </location>
</feature>